<proteinExistence type="predicted"/>
<dbReference type="AlphaFoldDB" id="A0A9Q0JBH0"/>
<name>A0A9Q0JBH0_9ROSI</name>
<accession>A0A9Q0JBH0</accession>
<feature type="domain" description="DUF4283" evidence="1">
    <location>
        <begin position="2"/>
        <end position="58"/>
    </location>
</feature>
<dbReference type="OrthoDB" id="1751344at2759"/>
<dbReference type="PANTHER" id="PTHR31286:SF165">
    <property type="entry name" value="DUF4283 DOMAIN-CONTAINING PROTEIN"/>
    <property type="match status" value="1"/>
</dbReference>
<evidence type="ECO:0000259" key="1">
    <source>
        <dbReference type="Pfam" id="PF14111"/>
    </source>
</evidence>
<protein>
    <recommendedName>
        <fullName evidence="1">DUF4283 domain-containing protein</fullName>
    </recommendedName>
</protein>
<dbReference type="Proteomes" id="UP001141552">
    <property type="component" value="Unassembled WGS sequence"/>
</dbReference>
<sequence length="244" mass="26493">MANRLWGRNGAVSVAHYKDDLYLFQFPSDSSISRALFGGPWHIGGIPLLLRKWDADIKSIDFFTPIIPVWVHLGKVPLELLTKEGLSYLASAIGTPLHMNQDYSKLLVSDRVSLCIDVDFSKPLLEKITIAFNGGTRIIDISYSWKPQLCDLCKSWAHCSLACSLKKPVTQWIPKLPVSIASSSGTSGGSSTTQLADSSSCATTSEPICTTLVPAVLNTSSSQAQHVGISEASLKDMPSDLLLR</sequence>
<dbReference type="InterPro" id="IPR040256">
    <property type="entry name" value="At4g02000-like"/>
</dbReference>
<dbReference type="InterPro" id="IPR025558">
    <property type="entry name" value="DUF4283"/>
</dbReference>
<comment type="caution">
    <text evidence="2">The sequence shown here is derived from an EMBL/GenBank/DDBJ whole genome shotgun (WGS) entry which is preliminary data.</text>
</comment>
<evidence type="ECO:0000313" key="2">
    <source>
        <dbReference type="EMBL" id="KAJ4834705.1"/>
    </source>
</evidence>
<gene>
    <name evidence="2" type="ORF">Tsubulata_042277</name>
</gene>
<reference evidence="2" key="2">
    <citation type="journal article" date="2023" name="Plants (Basel)">
        <title>Annotation of the Turnera subulata (Passifloraceae) Draft Genome Reveals the S-Locus Evolved after the Divergence of Turneroideae from Passifloroideae in a Stepwise Manner.</title>
        <authorList>
            <person name="Henning P.M."/>
            <person name="Roalson E.H."/>
            <person name="Mir W."/>
            <person name="McCubbin A.G."/>
            <person name="Shore J.S."/>
        </authorList>
    </citation>
    <scope>NUCLEOTIDE SEQUENCE</scope>
    <source>
        <strain evidence="2">F60SS</strain>
    </source>
</reference>
<evidence type="ECO:0000313" key="3">
    <source>
        <dbReference type="Proteomes" id="UP001141552"/>
    </source>
</evidence>
<dbReference type="PANTHER" id="PTHR31286">
    <property type="entry name" value="GLYCINE-RICH CELL WALL STRUCTURAL PROTEIN 1.8-LIKE"/>
    <property type="match status" value="1"/>
</dbReference>
<dbReference type="Pfam" id="PF14111">
    <property type="entry name" value="DUF4283"/>
    <property type="match status" value="1"/>
</dbReference>
<dbReference type="EMBL" id="JAKUCV010004635">
    <property type="protein sequence ID" value="KAJ4834705.1"/>
    <property type="molecule type" value="Genomic_DNA"/>
</dbReference>
<reference evidence="2" key="1">
    <citation type="submission" date="2022-02" db="EMBL/GenBank/DDBJ databases">
        <authorList>
            <person name="Henning P.M."/>
            <person name="McCubbin A.G."/>
            <person name="Shore J.S."/>
        </authorList>
    </citation>
    <scope>NUCLEOTIDE SEQUENCE</scope>
    <source>
        <strain evidence="2">F60SS</strain>
        <tissue evidence="2">Leaves</tissue>
    </source>
</reference>
<organism evidence="2 3">
    <name type="scientific">Turnera subulata</name>
    <dbReference type="NCBI Taxonomy" id="218843"/>
    <lineage>
        <taxon>Eukaryota</taxon>
        <taxon>Viridiplantae</taxon>
        <taxon>Streptophyta</taxon>
        <taxon>Embryophyta</taxon>
        <taxon>Tracheophyta</taxon>
        <taxon>Spermatophyta</taxon>
        <taxon>Magnoliopsida</taxon>
        <taxon>eudicotyledons</taxon>
        <taxon>Gunneridae</taxon>
        <taxon>Pentapetalae</taxon>
        <taxon>rosids</taxon>
        <taxon>fabids</taxon>
        <taxon>Malpighiales</taxon>
        <taxon>Passifloraceae</taxon>
        <taxon>Turnera</taxon>
    </lineage>
</organism>
<keyword evidence="3" id="KW-1185">Reference proteome</keyword>